<sequence>MKIPYLTGITAALLLATGMAVAAEPTPAQRRAVDAYAAGQRRAEVTESLVADLNGDGKGEVVAHIHWFEDHFSRLVVFADTGKGLQKVAQSEVGLGLVTRITASGGLIRVEALWRPDSGGMPSVEKTATYRMQGNQVVEVAAQPAVARAASAANAAAPLPPLGLVAGYYTTSGYCRNSTEYFAYDGKRAGMVMQHATDLVPVAALKKKGKWWTSDGADWAVMVETPTRVWVALADETPEELCPADQVPAWVRERSRQ</sequence>
<protein>
    <recommendedName>
        <fullName evidence="3">Secreted protein</fullName>
    </recommendedName>
</protein>
<keyword evidence="1" id="KW-0732">Signal</keyword>
<evidence type="ECO:0000256" key="1">
    <source>
        <dbReference type="SAM" id="SignalP"/>
    </source>
</evidence>
<dbReference type="EMBL" id="FLTS01000001">
    <property type="protein sequence ID" value="SBV35351.1"/>
    <property type="molecule type" value="Genomic_DNA"/>
</dbReference>
<evidence type="ECO:0008006" key="3">
    <source>
        <dbReference type="Google" id="ProtNLM"/>
    </source>
</evidence>
<feature type="signal peptide" evidence="1">
    <location>
        <begin position="1"/>
        <end position="22"/>
    </location>
</feature>
<organism evidence="2">
    <name type="scientific">uncultured Stenotrophomonas sp</name>
    <dbReference type="NCBI Taxonomy" id="165438"/>
    <lineage>
        <taxon>Bacteria</taxon>
        <taxon>Pseudomonadati</taxon>
        <taxon>Pseudomonadota</taxon>
        <taxon>Gammaproteobacteria</taxon>
        <taxon>Lysobacterales</taxon>
        <taxon>Lysobacteraceae</taxon>
        <taxon>Stenotrophomonas</taxon>
        <taxon>environmental samples</taxon>
    </lineage>
</organism>
<feature type="chain" id="PRO_5012915579" description="Secreted protein" evidence="1">
    <location>
        <begin position="23"/>
        <end position="257"/>
    </location>
</feature>
<reference evidence="2" key="1">
    <citation type="submission" date="2016-03" db="EMBL/GenBank/DDBJ databases">
        <authorList>
            <person name="Ploux O."/>
        </authorList>
    </citation>
    <scope>NUCLEOTIDE SEQUENCE</scope>
    <source>
        <strain evidence="2">UC10</strain>
    </source>
</reference>
<gene>
    <name evidence="2" type="ORF">STPYR_10281</name>
</gene>
<name>A0A1Y5PZD8_9GAMM</name>
<dbReference type="AlphaFoldDB" id="A0A1Y5PZD8"/>
<proteinExistence type="predicted"/>
<evidence type="ECO:0000313" key="2">
    <source>
        <dbReference type="EMBL" id="SBV35351.1"/>
    </source>
</evidence>
<accession>A0A1Y5PZD8</accession>